<dbReference type="Gene3D" id="3.40.50.410">
    <property type="entry name" value="von Willebrand factor, type A domain"/>
    <property type="match status" value="1"/>
</dbReference>
<gene>
    <name evidence="3" type="ORF">ABZU02_01880</name>
</gene>
<accession>A0AAU8NQ02</accession>
<reference evidence="3" key="1">
    <citation type="submission" date="2024-06" db="EMBL/GenBank/DDBJ databases">
        <title>Vaginal Lactobacillus fatty acid response mechanisms reveal a metabolite-targeted strategy for bacterial vaginosis treatment.</title>
        <authorList>
            <person name="Zhu M."/>
            <person name="Blainey P.C."/>
            <person name="Bloom S.M."/>
            <person name="Kwon D.S."/>
        </authorList>
    </citation>
    <scope>NUCLEOTIDE SEQUENCE</scope>
    <source>
        <strain evidence="3">0809_588_1_1_BHK4</strain>
    </source>
</reference>
<evidence type="ECO:0000256" key="1">
    <source>
        <dbReference type="SAM" id="Phobius"/>
    </source>
</evidence>
<evidence type="ECO:0000313" key="3">
    <source>
        <dbReference type="EMBL" id="XCS43870.1"/>
    </source>
</evidence>
<dbReference type="Pfam" id="PF13519">
    <property type="entry name" value="VWA_2"/>
    <property type="match status" value="1"/>
</dbReference>
<feature type="transmembrane region" description="Helical" evidence="1">
    <location>
        <begin position="111"/>
        <end position="132"/>
    </location>
</feature>
<keyword evidence="1" id="KW-1133">Transmembrane helix</keyword>
<keyword evidence="1" id="KW-0812">Transmembrane</keyword>
<dbReference type="EMBL" id="CP160091">
    <property type="protein sequence ID" value="XCS43870.1"/>
    <property type="molecule type" value="Genomic_DNA"/>
</dbReference>
<dbReference type="InterPro" id="IPR002035">
    <property type="entry name" value="VWF_A"/>
</dbReference>
<proteinExistence type="predicted"/>
<organism evidence="3">
    <name type="scientific">Gardnerella piotii</name>
    <dbReference type="NCBI Taxonomy" id="2792977"/>
    <lineage>
        <taxon>Bacteria</taxon>
        <taxon>Bacillati</taxon>
        <taxon>Actinomycetota</taxon>
        <taxon>Actinomycetes</taxon>
        <taxon>Bifidobacteriales</taxon>
        <taxon>Bifidobacteriaceae</taxon>
        <taxon>Gardnerella</taxon>
    </lineage>
</organism>
<sequence length="406" mass="45107">MTFSNLDSFVLAISNFAISEFSIHDLEMSKIFASALFSMRLKWPLIFVFGILISVIVAISAFAISEIKKRNSKSYKIKSSKILETSFLTSFSLDEDLKGSICSRRWRLWNILRRTCALMLSITLLCTLAISARPSRVLDANEQSSSRDIVLCLDVSGSTLPYDLEVINAYLKFVEHFQGERIGLSIFNSTSRTVFPLTDDYSLVKKQLQYASKLLDGVQTQDKIDNMQQKQYQQISTWLDGTQNRKEATSLIGDGLVSCAAMIPGVVYGSSNNSKKPHNRLNRSASIVLATDNVVSGKPSYSLKAALDLTKQANIQVDGLYSGSAPSENEATTRQMRDLITQNGGIFLTQHNADSVMALVRKIEQQHTSVPDDSSQSALSDDPSIATILAVIFVSLWLIFARRIKR</sequence>
<keyword evidence="1" id="KW-0472">Membrane</keyword>
<dbReference type="InterPro" id="IPR036465">
    <property type="entry name" value="vWFA_dom_sf"/>
</dbReference>
<dbReference type="AlphaFoldDB" id="A0AAU8NQ02"/>
<dbReference type="SUPFAM" id="SSF53300">
    <property type="entry name" value="vWA-like"/>
    <property type="match status" value="1"/>
</dbReference>
<protein>
    <submittedName>
        <fullName evidence="3">VWA domain-containing protein</fullName>
    </submittedName>
</protein>
<name>A0AAU8NQ02_9BIFI</name>
<feature type="domain" description="VWFA" evidence="2">
    <location>
        <begin position="149"/>
        <end position="229"/>
    </location>
</feature>
<feature type="transmembrane region" description="Helical" evidence="1">
    <location>
        <begin position="43"/>
        <end position="64"/>
    </location>
</feature>
<evidence type="ECO:0000259" key="2">
    <source>
        <dbReference type="Pfam" id="PF13519"/>
    </source>
</evidence>
<feature type="transmembrane region" description="Helical" evidence="1">
    <location>
        <begin position="384"/>
        <end position="401"/>
    </location>
</feature>